<dbReference type="GO" id="GO:0005770">
    <property type="term" value="C:late endosome"/>
    <property type="evidence" value="ECO:0007669"/>
    <property type="project" value="TreeGrafter"/>
</dbReference>
<gene>
    <name evidence="6" type="ORF">RMAR00112_LOCUS22773</name>
    <name evidence="7" type="ORF">RMAR00112_LOCUS22774</name>
    <name evidence="8" type="ORF">RMAR00112_LOCUS22776</name>
    <name evidence="9" type="ORF">RMAR00112_LOCUS22777</name>
    <name evidence="10" type="ORF">RMAR00112_LOCUS22780</name>
    <name evidence="11" type="ORF">RMAR00112_LOCUS22782</name>
    <name evidence="12" type="ORF">RMAR00112_LOCUS22783</name>
    <name evidence="13" type="ORF">RMAR00112_LOCUS22784</name>
</gene>
<feature type="compositionally biased region" description="Polar residues" evidence="3">
    <location>
        <begin position="53"/>
        <end position="65"/>
    </location>
</feature>
<dbReference type="EMBL" id="HBHW01029397">
    <property type="protein sequence ID" value="CAE0054751.1"/>
    <property type="molecule type" value="Transcribed_RNA"/>
</dbReference>
<keyword evidence="1" id="KW-0072">Autophagy</keyword>
<evidence type="ECO:0000313" key="6">
    <source>
        <dbReference type="EMBL" id="CAE0054744.1"/>
    </source>
</evidence>
<evidence type="ECO:0000313" key="11">
    <source>
        <dbReference type="EMBL" id="CAE0054753.1"/>
    </source>
</evidence>
<feature type="compositionally biased region" description="Basic and acidic residues" evidence="3">
    <location>
        <begin position="752"/>
        <end position="763"/>
    </location>
</feature>
<evidence type="ECO:0000256" key="3">
    <source>
        <dbReference type="SAM" id="MobiDB-lite"/>
    </source>
</evidence>
<dbReference type="InterPro" id="IPR019155">
    <property type="entry name" value="CLEC16A/TT9_N"/>
</dbReference>
<evidence type="ECO:0000313" key="12">
    <source>
        <dbReference type="EMBL" id="CAE0054754.1"/>
    </source>
</evidence>
<dbReference type="SUPFAM" id="SSF48371">
    <property type="entry name" value="ARM repeat"/>
    <property type="match status" value="1"/>
</dbReference>
<dbReference type="GO" id="GO:0016197">
    <property type="term" value="P:endosomal transport"/>
    <property type="evidence" value="ECO:0007669"/>
    <property type="project" value="TreeGrafter"/>
</dbReference>
<sequence>MSRSHRFSSFLSLHPRLLQLVTVTPLSSSSNEKCPFNSGHAHEEPGDDKTTDTEGNSLHESLTRLSSERELDEAFLTEVILIVQRYSNRDGASKMRRRSTGRDAEAVEAIRALAQIVVWGDQNNPSLWDVFMNGQVMFHLSEILKHTTSPAVRRQCLQSISIMVQSFRNDTSLYNLFSRNHINEILTFKADRDDLELIGHLISLIRGITNRINDDLLQFFFDEDAQSFPLYEKATELFDHKEAMFRIAIRNATLSIFNLEDERVLEYATKDLNSESHYFNRLFFYVRSIEDMVERAFSRCAQADLPDATLHSIDNQMCELESILDYVNEAIANNERTIGAYLGGAAIREFVQPPLIEMASLAGSDRAQLGKFERRAGIFGWHVALCLVLLKHKLIGRAMTAEMLSSFSHNGQTPSQCLKDLVMLSIDERAVHMALCAVEALVSYPLCEYDDLINAGFALASRTSTKSTECCPGDCPDANGTGHSPRSLALDDSGEINLSSSLSGYDFVTGNQLPKSDLDEDSITDDEVNSLGATFIDLVSSVFRMERPTRSLRVVQACARLVLAVAHAGGEVIGRSCAAIAAILLSEYLCAIRSVMEEDPEVAISMHEALLASFKAKALRRPPKLEDQLCQCDIVTNKGFYLPPSPQMAGALKLEGMRRKRLRHGISVQRSSRKLSKLEEVKKRFIRFDADTLCVLAWLTAELAEQHDALAQLEERMKEAVDAPSPLKPMTAKTSVERILDAFAGLCTAKRERGDVPDDDAKKPAHQVTGSGKT</sequence>
<proteinExistence type="predicted"/>
<dbReference type="EMBL" id="HBHW01029391">
    <property type="protein sequence ID" value="CAE0054745.1"/>
    <property type="molecule type" value="Transcribed_RNA"/>
</dbReference>
<dbReference type="GO" id="GO:0006914">
    <property type="term" value="P:autophagy"/>
    <property type="evidence" value="ECO:0007669"/>
    <property type="project" value="UniProtKB-KW"/>
</dbReference>
<dbReference type="EMBL" id="HBHW01029400">
    <property type="protein sequence ID" value="CAE0054754.1"/>
    <property type="molecule type" value="Transcribed_RNA"/>
</dbReference>
<keyword evidence="4" id="KW-0732">Signal</keyword>
<dbReference type="InterPro" id="IPR016024">
    <property type="entry name" value="ARM-type_fold"/>
</dbReference>
<feature type="signal peptide" evidence="4">
    <location>
        <begin position="1"/>
        <end position="29"/>
    </location>
</feature>
<dbReference type="EMBL" id="HBHW01029390">
    <property type="protein sequence ID" value="CAE0054744.1"/>
    <property type="molecule type" value="Transcribed_RNA"/>
</dbReference>
<organism evidence="8">
    <name type="scientific">Rhodosorus marinus</name>
    <dbReference type="NCBI Taxonomy" id="101924"/>
    <lineage>
        <taxon>Eukaryota</taxon>
        <taxon>Rhodophyta</taxon>
        <taxon>Stylonematophyceae</taxon>
        <taxon>Stylonematales</taxon>
        <taxon>Stylonemataceae</taxon>
        <taxon>Rhodosorus</taxon>
    </lineage>
</organism>
<dbReference type="EMBL" id="HBHW01029393">
    <property type="protein sequence ID" value="CAE0054747.1"/>
    <property type="molecule type" value="Transcribed_RNA"/>
</dbReference>
<dbReference type="EMBL" id="HBHW01029399">
    <property type="protein sequence ID" value="CAE0054753.1"/>
    <property type="molecule type" value="Transcribed_RNA"/>
</dbReference>
<evidence type="ECO:0000313" key="9">
    <source>
        <dbReference type="EMBL" id="CAE0054748.1"/>
    </source>
</evidence>
<evidence type="ECO:0000256" key="1">
    <source>
        <dbReference type="ARBA" id="ARBA00023006"/>
    </source>
</evidence>
<evidence type="ECO:0000313" key="7">
    <source>
        <dbReference type="EMBL" id="CAE0054745.1"/>
    </source>
</evidence>
<feature type="coiled-coil region" evidence="2">
    <location>
        <begin position="696"/>
        <end position="723"/>
    </location>
</feature>
<evidence type="ECO:0000313" key="8">
    <source>
        <dbReference type="EMBL" id="CAE0054747.1"/>
    </source>
</evidence>
<dbReference type="EMBL" id="HBHW01029394">
    <property type="protein sequence ID" value="CAE0054748.1"/>
    <property type="molecule type" value="Transcribed_RNA"/>
</dbReference>
<dbReference type="PANTHER" id="PTHR21481">
    <property type="entry name" value="PROTEIN CLEC16A"/>
    <property type="match status" value="1"/>
</dbReference>
<feature type="region of interest" description="Disordered" evidence="3">
    <location>
        <begin position="752"/>
        <end position="774"/>
    </location>
</feature>
<name>A0A7S2ZXI1_9RHOD</name>
<dbReference type="PANTHER" id="PTHR21481:SF0">
    <property type="entry name" value="PROTEIN CLEC16A"/>
    <property type="match status" value="1"/>
</dbReference>
<evidence type="ECO:0000313" key="10">
    <source>
        <dbReference type="EMBL" id="CAE0054751.1"/>
    </source>
</evidence>
<dbReference type="InterPro" id="IPR039272">
    <property type="entry name" value="CLEC16A/TT9"/>
</dbReference>
<feature type="domain" description="FPL" evidence="5">
    <location>
        <begin position="110"/>
        <end position="257"/>
    </location>
</feature>
<dbReference type="AlphaFoldDB" id="A0A7S2ZXI1"/>
<dbReference type="GO" id="GO:1901096">
    <property type="term" value="P:regulation of autophagosome maturation"/>
    <property type="evidence" value="ECO:0007669"/>
    <property type="project" value="TreeGrafter"/>
</dbReference>
<reference evidence="8" key="1">
    <citation type="submission" date="2021-01" db="EMBL/GenBank/DDBJ databases">
        <authorList>
            <person name="Corre E."/>
            <person name="Pelletier E."/>
            <person name="Niang G."/>
            <person name="Scheremetjew M."/>
            <person name="Finn R."/>
            <person name="Kale V."/>
            <person name="Holt S."/>
            <person name="Cochrane G."/>
            <person name="Meng A."/>
            <person name="Brown T."/>
            <person name="Cohen L."/>
        </authorList>
    </citation>
    <scope>NUCLEOTIDE SEQUENCE</scope>
    <source>
        <strain evidence="8">CCMP 769</strain>
    </source>
</reference>
<feature type="compositionally biased region" description="Basic and acidic residues" evidence="3">
    <location>
        <begin position="40"/>
        <end position="52"/>
    </location>
</feature>
<dbReference type="GO" id="GO:0005794">
    <property type="term" value="C:Golgi apparatus"/>
    <property type="evidence" value="ECO:0007669"/>
    <property type="project" value="TreeGrafter"/>
</dbReference>
<evidence type="ECO:0000313" key="13">
    <source>
        <dbReference type="EMBL" id="CAE0054755.1"/>
    </source>
</evidence>
<evidence type="ECO:0000259" key="5">
    <source>
        <dbReference type="Pfam" id="PF09758"/>
    </source>
</evidence>
<feature type="region of interest" description="Disordered" evidence="3">
    <location>
        <begin position="27"/>
        <end position="65"/>
    </location>
</feature>
<keyword evidence="2" id="KW-0175">Coiled coil</keyword>
<evidence type="ECO:0000256" key="4">
    <source>
        <dbReference type="SAM" id="SignalP"/>
    </source>
</evidence>
<evidence type="ECO:0000256" key="2">
    <source>
        <dbReference type="SAM" id="Coils"/>
    </source>
</evidence>
<dbReference type="EMBL" id="HBHW01029401">
    <property type="protein sequence ID" value="CAE0054755.1"/>
    <property type="molecule type" value="Transcribed_RNA"/>
</dbReference>
<dbReference type="Pfam" id="PF09758">
    <property type="entry name" value="FPL"/>
    <property type="match status" value="1"/>
</dbReference>
<dbReference type="GO" id="GO:0007034">
    <property type="term" value="P:vacuolar transport"/>
    <property type="evidence" value="ECO:0007669"/>
    <property type="project" value="TreeGrafter"/>
</dbReference>
<feature type="chain" id="PRO_5035593574" description="FPL domain-containing protein" evidence="4">
    <location>
        <begin position="30"/>
        <end position="774"/>
    </location>
</feature>
<accession>A0A7S2ZXI1</accession>
<protein>
    <recommendedName>
        <fullName evidence="5">FPL domain-containing protein</fullName>
    </recommendedName>
</protein>